<dbReference type="EnsemblMetazoa" id="PPA08236.1">
    <property type="protein sequence ID" value="PPA08236.1"/>
    <property type="gene ID" value="WBGene00097790"/>
</dbReference>
<dbReference type="FunFam" id="3.90.640.10:FF:000003">
    <property type="entry name" value="Molecular chaperone DnaK"/>
    <property type="match status" value="1"/>
</dbReference>
<reference evidence="9" key="2">
    <citation type="submission" date="2022-06" db="UniProtKB">
        <authorList>
            <consortium name="EnsemblMetazoa"/>
        </authorList>
    </citation>
    <scope>IDENTIFICATION</scope>
    <source>
        <strain evidence="9">PS312</strain>
    </source>
</reference>
<dbReference type="Pfam" id="PF00012">
    <property type="entry name" value="HSP70"/>
    <property type="match status" value="1"/>
</dbReference>
<evidence type="ECO:0000313" key="10">
    <source>
        <dbReference type="Proteomes" id="UP000005239"/>
    </source>
</evidence>
<evidence type="ECO:0000256" key="8">
    <source>
        <dbReference type="SAM" id="MobiDB-lite"/>
    </source>
</evidence>
<protein>
    <recommendedName>
        <fullName evidence="6">Hypoxia up-regulated protein 1</fullName>
    </recommendedName>
</protein>
<dbReference type="GO" id="GO:0005524">
    <property type="term" value="F:ATP binding"/>
    <property type="evidence" value="ECO:0007669"/>
    <property type="project" value="UniProtKB-KW"/>
</dbReference>
<dbReference type="SUPFAM" id="SSF100934">
    <property type="entry name" value="Heat shock protein 70kD (HSP70), C-terminal subdomain"/>
    <property type="match status" value="1"/>
</dbReference>
<feature type="region of interest" description="Disordered" evidence="8">
    <location>
        <begin position="563"/>
        <end position="640"/>
    </location>
</feature>
<evidence type="ECO:0000256" key="2">
    <source>
        <dbReference type="ARBA" id="ARBA00022741"/>
    </source>
</evidence>
<dbReference type="InterPro" id="IPR029048">
    <property type="entry name" value="HSP70_C_sf"/>
</dbReference>
<keyword evidence="4" id="KW-0067">ATP-binding</keyword>
<comment type="similarity">
    <text evidence="1">Belongs to the heat shock protein 70 family.</text>
</comment>
<feature type="coiled-coil region" evidence="7">
    <location>
        <begin position="676"/>
        <end position="703"/>
    </location>
</feature>
<dbReference type="GO" id="GO:0034663">
    <property type="term" value="C:endoplasmic reticulum chaperone complex"/>
    <property type="evidence" value="ECO:0000318"/>
    <property type="project" value="GO_Central"/>
</dbReference>
<dbReference type="GO" id="GO:0140662">
    <property type="term" value="F:ATP-dependent protein folding chaperone"/>
    <property type="evidence" value="ECO:0007669"/>
    <property type="project" value="InterPro"/>
</dbReference>
<keyword evidence="5" id="KW-0143">Chaperone</keyword>
<evidence type="ECO:0000256" key="5">
    <source>
        <dbReference type="ARBA" id="ARBA00023186"/>
    </source>
</evidence>
<evidence type="ECO:0000256" key="4">
    <source>
        <dbReference type="ARBA" id="ARBA00022840"/>
    </source>
</evidence>
<keyword evidence="2" id="KW-0547">Nucleotide-binding</keyword>
<dbReference type="CDD" id="cd10230">
    <property type="entry name" value="ASKHA_NBD_HSP70_HYOU1"/>
    <property type="match status" value="1"/>
</dbReference>
<keyword evidence="10" id="KW-1185">Reference proteome</keyword>
<feature type="compositionally biased region" description="Basic and acidic residues" evidence="8">
    <location>
        <begin position="857"/>
        <end position="889"/>
    </location>
</feature>
<dbReference type="Gene3D" id="3.90.640.10">
    <property type="entry name" value="Actin, Chain A, domain 4"/>
    <property type="match status" value="1"/>
</dbReference>
<dbReference type="GO" id="GO:0000774">
    <property type="term" value="F:adenyl-nucleotide exchange factor activity"/>
    <property type="evidence" value="ECO:0000318"/>
    <property type="project" value="GO_Central"/>
</dbReference>
<accession>A0A8R1U7X6</accession>
<dbReference type="OrthoDB" id="10262720at2759"/>
<dbReference type="Gene3D" id="2.60.34.10">
    <property type="entry name" value="Substrate Binding Domain Of DNAk, Chain A, domain 1"/>
    <property type="match status" value="1"/>
</dbReference>
<dbReference type="AlphaFoldDB" id="A0A2A6BZF4"/>
<keyword evidence="3" id="KW-0256">Endoplasmic reticulum</keyword>
<evidence type="ECO:0000256" key="1">
    <source>
        <dbReference type="ARBA" id="ARBA00007381"/>
    </source>
</evidence>
<organism evidence="9 10">
    <name type="scientific">Pristionchus pacificus</name>
    <name type="common">Parasitic nematode worm</name>
    <dbReference type="NCBI Taxonomy" id="54126"/>
    <lineage>
        <taxon>Eukaryota</taxon>
        <taxon>Metazoa</taxon>
        <taxon>Ecdysozoa</taxon>
        <taxon>Nematoda</taxon>
        <taxon>Chromadorea</taxon>
        <taxon>Rhabditida</taxon>
        <taxon>Rhabditina</taxon>
        <taxon>Diplogasteromorpha</taxon>
        <taxon>Diplogasteroidea</taxon>
        <taxon>Neodiplogasteridae</taxon>
        <taxon>Pristionchus</taxon>
    </lineage>
</organism>
<keyword evidence="7" id="KW-0175">Coiled coil</keyword>
<dbReference type="InterPro" id="IPR013126">
    <property type="entry name" value="Hsp_70_fam"/>
</dbReference>
<evidence type="ECO:0000256" key="7">
    <source>
        <dbReference type="SAM" id="Coils"/>
    </source>
</evidence>
<dbReference type="Gene3D" id="1.20.1270.10">
    <property type="match status" value="1"/>
</dbReference>
<feature type="compositionally biased region" description="Basic and acidic residues" evidence="8">
    <location>
        <begin position="584"/>
        <end position="637"/>
    </location>
</feature>
<accession>A0A2A6BZF4</accession>
<evidence type="ECO:0000313" key="9">
    <source>
        <dbReference type="EnsemblMetazoa" id="PPA08236.1"/>
    </source>
</evidence>
<dbReference type="PANTHER" id="PTHR45639:SF3">
    <property type="entry name" value="HYPOXIA UP-REGULATED PROTEIN 1"/>
    <property type="match status" value="1"/>
</dbReference>
<proteinExistence type="inferred from homology"/>
<feature type="compositionally biased region" description="Acidic residues" evidence="8">
    <location>
        <begin position="574"/>
        <end position="583"/>
    </location>
</feature>
<reference evidence="10" key="1">
    <citation type="journal article" date="2008" name="Nat. Genet.">
        <title>The Pristionchus pacificus genome provides a unique perspective on nematode lifestyle and parasitism.</title>
        <authorList>
            <person name="Dieterich C."/>
            <person name="Clifton S.W."/>
            <person name="Schuster L.N."/>
            <person name="Chinwalla A."/>
            <person name="Delehaunty K."/>
            <person name="Dinkelacker I."/>
            <person name="Fulton L."/>
            <person name="Fulton R."/>
            <person name="Godfrey J."/>
            <person name="Minx P."/>
            <person name="Mitreva M."/>
            <person name="Roeseler W."/>
            <person name="Tian H."/>
            <person name="Witte H."/>
            <person name="Yang S.P."/>
            <person name="Wilson R.K."/>
            <person name="Sommer R.J."/>
        </authorList>
    </citation>
    <scope>NUCLEOTIDE SEQUENCE [LARGE SCALE GENOMIC DNA]</scope>
    <source>
        <strain evidence="10">PS312</strain>
    </source>
</reference>
<dbReference type="PRINTS" id="PR00301">
    <property type="entry name" value="HEATSHOCK70"/>
</dbReference>
<name>A0A2A6BZF4_PRIPA</name>
<evidence type="ECO:0000256" key="3">
    <source>
        <dbReference type="ARBA" id="ARBA00022824"/>
    </source>
</evidence>
<sequence length="1047" mass="119222">MFCNILVYYSHQLIYTSDELTSSANDAAADGSFAAMSIDLGSQYLKMGLIKQGSTMEIVLNKESRRKTPTLIGMRNGERSFAEQAAQLSLRYAKNVFMHVTDVLGKDEGHILVEEYKQRFPHAPLVAAENGSLYFTDGSSEYSPETLLAMILQNAKAETEAYAGQSVDDVVIAVHPFLTQRERIAIKRAAKIAGLKVLQLLHTGSAAAISWGAFHRKDIDGKKHTMLIYDMGATHVTASIAQFYTDDKKETKMKMIGTGYDRSIGGLEITKRMRDHLLEKWEKIEKTEKPLKENPRAMAKLTAEAERVKQVLSANSEIVSQVESLHEDKNLRLKVTREELEGLIGDIVEKLMIPVEDALKMAGITIEGVDEVVLMGAATRMPLVQKTLQEYVKRDLGRFLNTDEAIAMGALFQSAHLSKGFKVKPLPIEETVLFPIQAEFTSVSESGESKARQSSLFPLTSVYPSPNPRAISFKSYRDDFSFTVSYGNMEHLSERQRSEIVERELVKVSVLDMKNAVEELKEGDEWKETKVGFTIDRSGILRVKTAEVVINRPRGAMEALKDSITGMFSKGEEEKETSEEEGEKEEREGEGEKVEKETVKEEEKKDEKEEEKKEEKKEETKEGDEKKEEDKKEEVKKHNSTVIVKDGLARVKLSLSKERLDKANTDENDLKETQKILDGFARVERAKREREAAENELEALAFDTSLLLDEESFTKMAKEKEREKIDGLVKETRTWLEDEAGVDTPTEEFKTKRRALMKAVEVVKKRIQEKKDAPEIMKELKTVLPKAKVVLANVEEKDADLKGDLQKVIEDVEKWVEKNDKEVADNEDLSYSVLEARLKEDRVREAAKSLKRKTEKRRKEEERKKKKEEEELKKKEEEEKKKSEVKEEEKKEDKKVELSRLVSILHPICIRLKSLITHLDEIANKITDEIFDDGTLSKLKLETFPSICNVDIDLNETSKWISSQMDRSRVSDPSLKALLDFYKYTKEMIRIVEDVSSIVYSDIERVLEDRERGLLGISLSHTTLYSLKQMRVGLNRAVNLINSRSHA</sequence>
<evidence type="ECO:0000256" key="6">
    <source>
        <dbReference type="ARBA" id="ARBA00040503"/>
    </source>
</evidence>
<dbReference type="Proteomes" id="UP000005239">
    <property type="component" value="Unassembled WGS sequence"/>
</dbReference>
<gene>
    <name evidence="9" type="primary">WBGene00097790</name>
</gene>
<dbReference type="InterPro" id="IPR029047">
    <property type="entry name" value="HSP70_peptide-bd_sf"/>
</dbReference>
<dbReference type="InterPro" id="IPR043129">
    <property type="entry name" value="ATPase_NBD"/>
</dbReference>
<dbReference type="SUPFAM" id="SSF53067">
    <property type="entry name" value="Actin-like ATPase domain"/>
    <property type="match status" value="2"/>
</dbReference>
<dbReference type="Gene3D" id="3.30.420.40">
    <property type="match status" value="2"/>
</dbReference>
<dbReference type="Gene3D" id="3.30.30.30">
    <property type="match status" value="1"/>
</dbReference>
<feature type="region of interest" description="Disordered" evidence="8">
    <location>
        <begin position="849"/>
        <end position="889"/>
    </location>
</feature>
<dbReference type="FunFam" id="1.20.1270.10:FF:000066">
    <property type="entry name" value="DnaK protein"/>
    <property type="match status" value="1"/>
</dbReference>
<dbReference type="PANTHER" id="PTHR45639">
    <property type="entry name" value="HSC70CB, ISOFORM G-RELATED"/>
    <property type="match status" value="1"/>
</dbReference>